<sequence>MILLVDNYDSFTYNLAQYIGKFDEVQVLRNDDPDLYQVAQEADALVFSPGPGWPKDAGKMEEMIRDFAGVKPILGICLGHQAIAEVFGGRLGLAPQVMHGKQSQIQLEAPSPLYAGVAKEVPVMRYHSLTIEDMPEDFVITSRTTDDQAIMGIQHRSLPIYGFQYHPESIGTPDGLKTIENFVKLVKERKEWI</sequence>
<dbReference type="Pfam" id="PF00117">
    <property type="entry name" value="GATase"/>
    <property type="match status" value="1"/>
</dbReference>
<dbReference type="eggNOG" id="COG0512">
    <property type="taxonomic scope" value="Bacteria"/>
</dbReference>
<dbReference type="RefSeq" id="WP_014712669.1">
    <property type="nucleotide sequence ID" value="NC_017905.1"/>
</dbReference>
<dbReference type="HOGENOM" id="CLU_014340_1_2_9"/>
<dbReference type="PRINTS" id="PR00097">
    <property type="entry name" value="ANTSNTHASEII"/>
</dbReference>
<dbReference type="GO" id="GO:0000162">
    <property type="term" value="P:L-tryptophan biosynthetic process"/>
    <property type="evidence" value="ECO:0007669"/>
    <property type="project" value="TreeGrafter"/>
</dbReference>
<keyword evidence="1" id="KW-0315">Glutamine amidotransferase</keyword>
<dbReference type="InterPro" id="IPR006221">
    <property type="entry name" value="TrpG/PapA_dom"/>
</dbReference>
<dbReference type="GO" id="GO:0004049">
    <property type="term" value="F:anthranilate synthase activity"/>
    <property type="evidence" value="ECO:0007669"/>
    <property type="project" value="TreeGrafter"/>
</dbReference>
<dbReference type="PaxDb" id="1114965-Spaf_0106"/>
<dbReference type="SUPFAM" id="SSF52317">
    <property type="entry name" value="Class I glutamine amidotransferase-like"/>
    <property type="match status" value="1"/>
</dbReference>
<dbReference type="NCBIfam" id="TIGR00566">
    <property type="entry name" value="trpG_papA"/>
    <property type="match status" value="1"/>
</dbReference>
<evidence type="ECO:0000259" key="2">
    <source>
        <dbReference type="Pfam" id="PF00117"/>
    </source>
</evidence>
<dbReference type="PRINTS" id="PR00096">
    <property type="entry name" value="GATASE"/>
</dbReference>
<evidence type="ECO:0000313" key="4">
    <source>
        <dbReference type="Proteomes" id="UP000002865"/>
    </source>
</evidence>
<evidence type="ECO:0000256" key="1">
    <source>
        <dbReference type="ARBA" id="ARBA00022962"/>
    </source>
</evidence>
<accession>I1ZJB1</accession>
<evidence type="ECO:0000313" key="3">
    <source>
        <dbReference type="EMBL" id="AFJ25135.1"/>
    </source>
</evidence>
<name>I1ZJB1_STRPA</name>
<dbReference type="EMBL" id="CP003122">
    <property type="protein sequence ID" value="AFJ25135.1"/>
    <property type="molecule type" value="Genomic_DNA"/>
</dbReference>
<reference evidence="3 4" key="1">
    <citation type="journal article" date="2012" name="PLoS ONE">
        <title>Complete Genome and Transcriptomes of Streptococcus parasanguinis FW213: Phylogenic Relations and Potential Virulence Mechanisms.</title>
        <authorList>
            <person name="Geng J."/>
            <person name="Chiu C.H."/>
            <person name="Tang P."/>
            <person name="Chen Y."/>
            <person name="Shieh H.R."/>
            <person name="Hu S."/>
            <person name="Chen Y.Y."/>
        </authorList>
    </citation>
    <scope>NUCLEOTIDE SEQUENCE [LARGE SCALE GENOMIC DNA]</scope>
    <source>
        <strain evidence="3 4">FW213</strain>
    </source>
</reference>
<dbReference type="PANTHER" id="PTHR43418">
    <property type="entry name" value="MULTIFUNCTIONAL TRYPTOPHAN BIOSYNTHESIS PROTEIN-RELATED"/>
    <property type="match status" value="1"/>
</dbReference>
<dbReference type="GO" id="GO:0005829">
    <property type="term" value="C:cytosol"/>
    <property type="evidence" value="ECO:0007669"/>
    <property type="project" value="TreeGrafter"/>
</dbReference>
<dbReference type="MEROPS" id="C26.A25"/>
<dbReference type="KEGG" id="scf:Spaf_0106"/>
<feature type="domain" description="Glutamine amidotransferase" evidence="2">
    <location>
        <begin position="3"/>
        <end position="183"/>
    </location>
</feature>
<dbReference type="FunFam" id="3.40.50.880:FF:000003">
    <property type="entry name" value="Anthranilate synthase component II"/>
    <property type="match status" value="1"/>
</dbReference>
<dbReference type="PROSITE" id="PS51273">
    <property type="entry name" value="GATASE_TYPE_1"/>
    <property type="match status" value="1"/>
</dbReference>
<gene>
    <name evidence="3" type="primary">trpG</name>
    <name evidence="3" type="ORF">Spaf_0106</name>
</gene>
<dbReference type="InterPro" id="IPR029062">
    <property type="entry name" value="Class_I_gatase-like"/>
</dbReference>
<dbReference type="PRINTS" id="PR00099">
    <property type="entry name" value="CPSGATASE"/>
</dbReference>
<dbReference type="InterPro" id="IPR017926">
    <property type="entry name" value="GATASE"/>
</dbReference>
<dbReference type="PATRIC" id="fig|1114965.3.peg.105"/>
<proteinExistence type="predicted"/>
<dbReference type="Proteomes" id="UP000002865">
    <property type="component" value="Chromosome"/>
</dbReference>
<organism evidence="3 4">
    <name type="scientific">Streptococcus parasanguinis FW213</name>
    <dbReference type="NCBI Taxonomy" id="1114965"/>
    <lineage>
        <taxon>Bacteria</taxon>
        <taxon>Bacillati</taxon>
        <taxon>Bacillota</taxon>
        <taxon>Bacilli</taxon>
        <taxon>Lactobacillales</taxon>
        <taxon>Streptococcaceae</taxon>
        <taxon>Streptococcus</taxon>
    </lineage>
</organism>
<dbReference type="PANTHER" id="PTHR43418:SF8">
    <property type="entry name" value="SYNTHASE COMPONENT II, PUTATIVE-RELATED"/>
    <property type="match status" value="1"/>
</dbReference>
<dbReference type="Gene3D" id="3.40.50.880">
    <property type="match status" value="1"/>
</dbReference>
<dbReference type="STRING" id="1114965.Spaf_0106"/>
<dbReference type="InterPro" id="IPR050472">
    <property type="entry name" value="Anth_synth/Amidotransfase"/>
</dbReference>
<dbReference type="CDD" id="cd01743">
    <property type="entry name" value="GATase1_Anthranilate_Synthase"/>
    <property type="match status" value="1"/>
</dbReference>
<dbReference type="AlphaFoldDB" id="I1ZJB1"/>
<protein>
    <submittedName>
        <fullName evidence="3">Anthranilate synthase component II</fullName>
    </submittedName>
</protein>